<evidence type="ECO:0000256" key="5">
    <source>
        <dbReference type="ARBA" id="ARBA00022989"/>
    </source>
</evidence>
<dbReference type="GO" id="GO:0008324">
    <property type="term" value="F:monoatomic cation transmembrane transporter activity"/>
    <property type="evidence" value="ECO:0007669"/>
    <property type="project" value="InterPro"/>
</dbReference>
<reference evidence="8 9" key="1">
    <citation type="submission" date="2017-09" db="EMBL/GenBank/DDBJ databases">
        <authorList>
            <person name="Ehlers B."/>
            <person name="Leendertz F.H."/>
        </authorList>
    </citation>
    <scope>NUCLEOTIDE SEQUENCE [LARGE SCALE GENOMIC DNA]</scope>
    <source>
        <strain evidence="8 9">CGMCC 1.05381</strain>
    </source>
</reference>
<comment type="similarity">
    <text evidence="2">Belongs to the CPA3 antiporters (TC 2.A.63) subunit E family.</text>
</comment>
<evidence type="ECO:0000256" key="1">
    <source>
        <dbReference type="ARBA" id="ARBA00004651"/>
    </source>
</evidence>
<keyword evidence="9" id="KW-1185">Reference proteome</keyword>
<feature type="transmembrane region" description="Helical" evidence="7">
    <location>
        <begin position="29"/>
        <end position="46"/>
    </location>
</feature>
<feature type="transmembrane region" description="Helical" evidence="7">
    <location>
        <begin position="52"/>
        <end position="71"/>
    </location>
</feature>
<protein>
    <submittedName>
        <fullName evidence="8">Multisubunit sodium/proton antiporter, MrpE subunit</fullName>
    </submittedName>
</protein>
<evidence type="ECO:0000313" key="8">
    <source>
        <dbReference type="EMBL" id="SOE53276.1"/>
    </source>
</evidence>
<keyword evidence="3" id="KW-1003">Cell membrane</keyword>
<comment type="subcellular location">
    <subcellularLocation>
        <location evidence="1">Cell membrane</location>
        <topology evidence="1">Multi-pass membrane protein</topology>
    </subcellularLocation>
</comment>
<evidence type="ECO:0000313" key="9">
    <source>
        <dbReference type="Proteomes" id="UP000219440"/>
    </source>
</evidence>
<evidence type="ECO:0000256" key="7">
    <source>
        <dbReference type="SAM" id="Phobius"/>
    </source>
</evidence>
<evidence type="ECO:0000256" key="3">
    <source>
        <dbReference type="ARBA" id="ARBA00022475"/>
    </source>
</evidence>
<evidence type="ECO:0000256" key="4">
    <source>
        <dbReference type="ARBA" id="ARBA00022692"/>
    </source>
</evidence>
<organism evidence="8 9">
    <name type="scientific">Salinibacterium xinjiangense</name>
    <dbReference type="NCBI Taxonomy" id="386302"/>
    <lineage>
        <taxon>Bacteria</taxon>
        <taxon>Bacillati</taxon>
        <taxon>Actinomycetota</taxon>
        <taxon>Actinomycetes</taxon>
        <taxon>Micrococcales</taxon>
        <taxon>Microbacteriaceae</taxon>
        <taxon>Salinibacterium</taxon>
    </lineage>
</organism>
<keyword evidence="6 7" id="KW-0472">Membrane</keyword>
<gene>
    <name evidence="8" type="ORF">SAMN06296378_0529</name>
</gene>
<dbReference type="GO" id="GO:0005886">
    <property type="term" value="C:plasma membrane"/>
    <property type="evidence" value="ECO:0007669"/>
    <property type="project" value="UniProtKB-SubCell"/>
</dbReference>
<proteinExistence type="inferred from homology"/>
<sequence>MSDLATDGSGTAEIGEPEPVVHRELHWRIWVQLPLIVLIVLLWMLLWGTFSLFSFVTGVVVAFAVTRVFYLPPVELSGRFNPFWFAVFLGRFAFDLVVVAFQVAFQAIGPRGIRRNSVIAVDLVTRSDFIMTLTAVAISLIPGSIVVEVDRRQSILYLHLLNVGDDNAVTRTRLKVLSVERSLVRALGSMADVRDTGVLARSGPAAGIPAVHPREGAGS</sequence>
<feature type="transmembrane region" description="Helical" evidence="7">
    <location>
        <begin position="83"/>
        <end position="109"/>
    </location>
</feature>
<dbReference type="EMBL" id="OCST01000001">
    <property type="protein sequence ID" value="SOE53276.1"/>
    <property type="molecule type" value="Genomic_DNA"/>
</dbReference>
<dbReference type="PANTHER" id="PTHR34584:SF1">
    <property type="entry name" value="NA(+)_H(+) ANTIPORTER SUBUNIT E1"/>
    <property type="match status" value="1"/>
</dbReference>
<name>A0A2C8YRY2_9MICO</name>
<dbReference type="Proteomes" id="UP000219440">
    <property type="component" value="Unassembled WGS sequence"/>
</dbReference>
<dbReference type="Pfam" id="PF01899">
    <property type="entry name" value="MNHE"/>
    <property type="match status" value="1"/>
</dbReference>
<keyword evidence="4 7" id="KW-0812">Transmembrane</keyword>
<dbReference type="InterPro" id="IPR002758">
    <property type="entry name" value="Cation_antiport_E"/>
</dbReference>
<dbReference type="NCBIfam" id="NF006521">
    <property type="entry name" value="PRK08965.1-5"/>
    <property type="match status" value="1"/>
</dbReference>
<dbReference type="PANTHER" id="PTHR34584">
    <property type="entry name" value="NA(+)/H(+) ANTIPORTER SUBUNIT E1"/>
    <property type="match status" value="1"/>
</dbReference>
<evidence type="ECO:0000256" key="6">
    <source>
        <dbReference type="ARBA" id="ARBA00023136"/>
    </source>
</evidence>
<dbReference type="AlphaFoldDB" id="A0A2C8YRY2"/>
<dbReference type="OrthoDB" id="3556991at2"/>
<evidence type="ECO:0000256" key="2">
    <source>
        <dbReference type="ARBA" id="ARBA00006228"/>
    </source>
</evidence>
<dbReference type="RefSeq" id="WP_097059648.1">
    <property type="nucleotide sequence ID" value="NZ_BMLC01000002.1"/>
</dbReference>
<keyword evidence="5 7" id="KW-1133">Transmembrane helix</keyword>
<accession>A0A2C8YRY2</accession>